<dbReference type="AlphaFoldDB" id="Q3KRE5"/>
<dbReference type="RefSeq" id="NP_001030103.2">
    <property type="nucleotide sequence ID" value="NM_001034931.2"/>
</dbReference>
<dbReference type="OrthoDB" id="120976at2759"/>
<evidence type="ECO:0000313" key="5">
    <source>
        <dbReference type="RGD" id="1310406"/>
    </source>
</evidence>
<feature type="signal peptide" evidence="2">
    <location>
        <begin position="1"/>
        <end position="20"/>
    </location>
</feature>
<dbReference type="SMART" id="SM00758">
    <property type="entry name" value="PA14"/>
    <property type="match status" value="1"/>
</dbReference>
<dbReference type="InterPro" id="IPR037524">
    <property type="entry name" value="PA14/GLEYA"/>
</dbReference>
<accession>Q3KRE5</accession>
<dbReference type="CTD" id="93035"/>
<dbReference type="InterPro" id="IPR052387">
    <property type="entry name" value="Fibrocystin"/>
</dbReference>
<name>Q3KRE5_RAT</name>
<dbReference type="SUPFAM" id="SSF81296">
    <property type="entry name" value="E set domains"/>
    <property type="match status" value="3"/>
</dbReference>
<dbReference type="EMBL" id="BC105757">
    <property type="protein sequence ID" value="AAI05758.1"/>
    <property type="molecule type" value="mRNA"/>
</dbReference>
<dbReference type="FunFam" id="2.60.40.10:FF:001292">
    <property type="entry name" value="PKHD1 like 1"/>
    <property type="match status" value="1"/>
</dbReference>
<dbReference type="KEGG" id="rno:314917"/>
<keyword evidence="1 2" id="KW-0732">Signal</keyword>
<dbReference type="GeneID" id="314917"/>
<feature type="domain" description="PA14" evidence="3">
    <location>
        <begin position="298"/>
        <end position="453"/>
    </location>
</feature>
<dbReference type="InterPro" id="IPR013783">
    <property type="entry name" value="Ig-like_fold"/>
</dbReference>
<dbReference type="RGD" id="1310406">
    <property type="gene designation" value="Pkhd1l1"/>
</dbReference>
<dbReference type="Pfam" id="PF01833">
    <property type="entry name" value="TIG"/>
    <property type="match status" value="3"/>
</dbReference>
<evidence type="ECO:0000256" key="1">
    <source>
        <dbReference type="ARBA" id="ARBA00022729"/>
    </source>
</evidence>
<dbReference type="CDD" id="cd00603">
    <property type="entry name" value="IPT_PCSR"/>
    <property type="match status" value="2"/>
</dbReference>
<sequence length="748" mass="83644">MGHLWLSGTWFLFGLLWCAADSHTGTSETVPKVTEVIPKYGSINGATRLTIKGEGFSQASQFNYGADNIELGNHVQLVSSFQSITCDVEKDSTHSTQITCYTRAMPEDVYSVRVSVDGVPVAENNTCKGVVSSWACSFSTKRFRTPTIRSITPLSGTPGTLITIQGRLFTDVYGSNTALSSNGRNVRILRTYIGGMPCELLIPHSDDLSFPENTTYFVSSLNKISMFQTYAEVAMVSPSTGSTEGGTILTIHGQFFDQTDLPVRVLVGGQACDILNVTENTIYCKTPPKPHVLKATYPGGRGLKIEVWNNSRPTHLEDILEYSEQTPGYMGASWTDSASYVWPIEQDTFVARISGFLVPPDSDVYRFYIRGDDRYAIYFSQTGHPEDKVRIAYYSRNANTYFSSSTQKSDEIHLQKGKEYYIEILLQEYTLSAFVDVGLYQYKSVFTEQQTGDALNEEQVIKSQSTVIPEVQIITLENWETADAIKEVQQVTVTSPCVGANSCSLSQYRFIYNMEKTVWLPADASAFMLQSALNDLWSIKPDSVQVTSKRDLQSYIYTITFASTRGDFDLLGYEVFEGSNVTLNITEHTKGKPNLETFTLNWDGIASKPLTPESSEAEFQEAVEEMVSAKCPPEIAHLEEGFLVKYFRDYETHFELEHNNRGQKTAETDAFCGRYSLKNPAVLFDSTDVKPNKLPYGDILLFPYNQLCLAYKGSLANFIGLKFKYEDSGKIIRSADMQFEYNFASGNK</sequence>
<dbReference type="Pfam" id="PF07691">
    <property type="entry name" value="PA14"/>
    <property type="match status" value="1"/>
</dbReference>
<evidence type="ECO:0000259" key="3">
    <source>
        <dbReference type="PROSITE" id="PS51820"/>
    </source>
</evidence>
<proteinExistence type="evidence at transcript level"/>
<reference evidence="4" key="1">
    <citation type="journal article" date="2004" name="Genome Res.">
        <title>The status, quality, and expansion of the NIH full-length cDNA project: the Mammalian Gene Collection (MGC).</title>
        <authorList>
            <consortium name="The MGC Project Team"/>
            <person name="Gerhard D.S."/>
            <person name="Wagner L."/>
            <person name="Feingold E.A."/>
            <person name="Shenmen C.M."/>
            <person name="Grouse L.H."/>
            <person name="Schuler G."/>
            <person name="Klein S.L."/>
            <person name="Old S."/>
            <person name="Rasooly R."/>
            <person name="Good P."/>
            <person name="Guyer M."/>
            <person name="Peck A.M."/>
            <person name="Derge J.G."/>
            <person name="Lipman D."/>
            <person name="Collins F.S."/>
            <person name="Jang W."/>
            <person name="Sherry S."/>
            <person name="Feolo M."/>
            <person name="Misquitta L."/>
            <person name="Lee E."/>
            <person name="Rotmistrovsky K."/>
            <person name="Greenhut S.F."/>
            <person name="Schaefer C.F."/>
            <person name="Buetow K."/>
            <person name="Bonner T.I."/>
            <person name="Haussler D."/>
            <person name="Kent J."/>
            <person name="Kiekhaus M."/>
            <person name="Furey T."/>
            <person name="Brent M."/>
            <person name="Prange C."/>
            <person name="Schreiber K."/>
            <person name="Shapiro N."/>
            <person name="Bhat N.K."/>
            <person name="Hopkins R.F."/>
            <person name="Hsie F."/>
            <person name="Driscoll T."/>
            <person name="Soares M.B."/>
            <person name="Casavant T.L."/>
            <person name="Scheetz T.E."/>
            <person name="Brown-stein M.J."/>
            <person name="Usdin T.B."/>
            <person name="Toshiyuki S."/>
            <person name="Carninci P."/>
            <person name="Piao Y."/>
            <person name="Dudekula D.B."/>
            <person name="Ko M.S."/>
            <person name="Kawakami K."/>
            <person name="Suzuki Y."/>
            <person name="Sugano S."/>
            <person name="Gruber C.E."/>
            <person name="Smith M.R."/>
            <person name="Simmons B."/>
            <person name="Moore T."/>
            <person name="Waterman R."/>
            <person name="Johnson S.L."/>
            <person name="Ruan Y."/>
            <person name="Wei C.L."/>
            <person name="Mathavan S."/>
            <person name="Gunaratne P.H."/>
            <person name="Wu J."/>
            <person name="Garcia A.M."/>
            <person name="Hulyk S.W."/>
            <person name="Fuh E."/>
            <person name="Yuan Y."/>
            <person name="Sneed A."/>
            <person name="Kowis C."/>
            <person name="Hodgson A."/>
            <person name="Muzny D.M."/>
            <person name="McPherson J."/>
            <person name="Gibbs R.A."/>
            <person name="Fahey J."/>
            <person name="Helton E."/>
            <person name="Ketteman M."/>
            <person name="Madan A."/>
            <person name="Rodrigues S."/>
            <person name="Sanchez A."/>
            <person name="Whiting M."/>
            <person name="Madari A."/>
            <person name="Young A.C."/>
            <person name="Wetherby K.D."/>
            <person name="Granite S.J."/>
            <person name="Kwong P.N."/>
            <person name="Brinkley C.P."/>
            <person name="Pearson R.L."/>
            <person name="Bouffard G.G."/>
            <person name="Blakesly R.W."/>
            <person name="Green E.D."/>
            <person name="Dickson M.C."/>
            <person name="Rodriguez A.C."/>
            <person name="Grimwood J."/>
            <person name="Schmutz J."/>
            <person name="Myers R.M."/>
            <person name="Butterfield Y.S."/>
            <person name="Griffith M."/>
            <person name="Griffith O.L."/>
            <person name="Krzywinski M.I."/>
            <person name="Liao N."/>
            <person name="Morin R."/>
            <person name="Morrin R."/>
            <person name="Palmquist D."/>
            <person name="Petrescu A.S."/>
            <person name="Skalska U."/>
            <person name="Smailus D.E."/>
            <person name="Stott J.M."/>
            <person name="Schnerch A."/>
            <person name="Schein J.E."/>
            <person name="Jones S.J."/>
            <person name="Holt R.A."/>
            <person name="Baross A."/>
            <person name="Marra M.A."/>
            <person name="Clifton S."/>
            <person name="Makowski K.A."/>
            <person name="Bosak S."/>
            <person name="Malek J."/>
        </authorList>
    </citation>
    <scope>NUCLEOTIDE SEQUENCE [LARGE SCALE MRNA]</scope>
    <source>
        <tissue evidence="4">Prostate</tissue>
    </source>
</reference>
<dbReference type="PANTHER" id="PTHR46769">
    <property type="entry name" value="POLYCYSTIC KIDNEY AND HEPATIC DISEASE 1 (AUTOSOMAL RECESSIVE)-LIKE 1"/>
    <property type="match status" value="1"/>
</dbReference>
<dbReference type="FunFam" id="2.60.40.10:FF:000857">
    <property type="entry name" value="PKHD1 like 1"/>
    <property type="match status" value="1"/>
</dbReference>
<gene>
    <name evidence="4 5" type="primary">Pkhd1l1</name>
</gene>
<dbReference type="Gene3D" id="2.60.120.1560">
    <property type="match status" value="1"/>
</dbReference>
<dbReference type="PROSITE" id="PS51820">
    <property type="entry name" value="PA14"/>
    <property type="match status" value="1"/>
</dbReference>
<dbReference type="AGR" id="RGD:1310406"/>
<dbReference type="InterPro" id="IPR002909">
    <property type="entry name" value="IPT_dom"/>
</dbReference>
<evidence type="ECO:0000256" key="2">
    <source>
        <dbReference type="SAM" id="SignalP"/>
    </source>
</evidence>
<feature type="chain" id="PRO_5004227581" evidence="2">
    <location>
        <begin position="21"/>
        <end position="748"/>
    </location>
</feature>
<evidence type="ECO:0000313" key="4">
    <source>
        <dbReference type="EMBL" id="AAI05758.1"/>
    </source>
</evidence>
<dbReference type="UCSC" id="RGD:1310406">
    <property type="organism name" value="rat"/>
</dbReference>
<dbReference type="SUPFAM" id="SSF56988">
    <property type="entry name" value="Anthrax protective antigen"/>
    <property type="match status" value="1"/>
</dbReference>
<protein>
    <submittedName>
        <fullName evidence="4">Pkhd1l1 protein</fullName>
    </submittedName>
</protein>
<dbReference type="InterPro" id="IPR011658">
    <property type="entry name" value="PA14_dom"/>
</dbReference>
<dbReference type="SMART" id="SM00429">
    <property type="entry name" value="IPT"/>
    <property type="match status" value="2"/>
</dbReference>
<dbReference type="PhylomeDB" id="Q3KRE5"/>
<dbReference type="PANTHER" id="PTHR46769:SF3">
    <property type="entry name" value="FIBROCYSTIN-L"/>
    <property type="match status" value="1"/>
</dbReference>
<dbReference type="Gene3D" id="2.60.40.10">
    <property type="entry name" value="Immunoglobulins"/>
    <property type="match status" value="3"/>
</dbReference>
<dbReference type="InterPro" id="IPR014756">
    <property type="entry name" value="Ig_E-set"/>
</dbReference>
<organism evidence="4">
    <name type="scientific">Rattus norvegicus</name>
    <name type="common">Rat</name>
    <dbReference type="NCBI Taxonomy" id="10116"/>
    <lineage>
        <taxon>Eukaryota</taxon>
        <taxon>Metazoa</taxon>
        <taxon>Chordata</taxon>
        <taxon>Craniata</taxon>
        <taxon>Vertebrata</taxon>
        <taxon>Euteleostomi</taxon>
        <taxon>Mammalia</taxon>
        <taxon>Eutheria</taxon>
        <taxon>Euarchontoglires</taxon>
        <taxon>Glires</taxon>
        <taxon>Rodentia</taxon>
        <taxon>Myomorpha</taxon>
        <taxon>Muroidea</taxon>
        <taxon>Muridae</taxon>
        <taxon>Murinae</taxon>
        <taxon>Rattus</taxon>
    </lineage>
</organism>